<dbReference type="CDD" id="cd00093">
    <property type="entry name" value="HTH_XRE"/>
    <property type="match status" value="1"/>
</dbReference>
<dbReference type="Proteomes" id="UP000177135">
    <property type="component" value="Unassembled WGS sequence"/>
</dbReference>
<accession>A0A1F5N070</accession>
<comment type="caution">
    <text evidence="2">The sequence shown here is derived from an EMBL/GenBank/DDBJ whole genome shotgun (WGS) entry which is preliminary data.</text>
</comment>
<reference evidence="2 3" key="1">
    <citation type="journal article" date="2016" name="Nat. Commun.">
        <title>Thousands of microbial genomes shed light on interconnected biogeochemical processes in an aquifer system.</title>
        <authorList>
            <person name="Anantharaman K."/>
            <person name="Brown C.T."/>
            <person name="Hug L.A."/>
            <person name="Sharon I."/>
            <person name="Castelle C.J."/>
            <person name="Probst A.J."/>
            <person name="Thomas B.C."/>
            <person name="Singh A."/>
            <person name="Wilkins M.J."/>
            <person name="Karaoz U."/>
            <person name="Brodie E.L."/>
            <person name="Williams K.H."/>
            <person name="Hubbard S.S."/>
            <person name="Banfield J.F."/>
        </authorList>
    </citation>
    <scope>NUCLEOTIDE SEQUENCE [LARGE SCALE GENOMIC DNA]</scope>
</reference>
<dbReference type="Gene3D" id="1.10.260.40">
    <property type="entry name" value="lambda repressor-like DNA-binding domains"/>
    <property type="match status" value="1"/>
</dbReference>
<dbReference type="EMBL" id="MFEC01000023">
    <property type="protein sequence ID" value="OGE71001.1"/>
    <property type="molecule type" value="Genomic_DNA"/>
</dbReference>
<evidence type="ECO:0000259" key="1">
    <source>
        <dbReference type="PROSITE" id="PS50943"/>
    </source>
</evidence>
<gene>
    <name evidence="2" type="ORF">A2617_00430</name>
</gene>
<dbReference type="Pfam" id="PF01381">
    <property type="entry name" value="HTH_3"/>
    <property type="match status" value="1"/>
</dbReference>
<dbReference type="InterPro" id="IPR010982">
    <property type="entry name" value="Lambda_DNA-bd_dom_sf"/>
</dbReference>
<protein>
    <recommendedName>
        <fullName evidence="1">HTH cro/C1-type domain-containing protein</fullName>
    </recommendedName>
</protein>
<dbReference type="PROSITE" id="PS50943">
    <property type="entry name" value="HTH_CROC1"/>
    <property type="match status" value="1"/>
</dbReference>
<name>A0A1F5N070_9BACT</name>
<dbReference type="SMART" id="SM00530">
    <property type="entry name" value="HTH_XRE"/>
    <property type="match status" value="1"/>
</dbReference>
<organism evidence="2 3">
    <name type="scientific">Candidatus Daviesbacteria bacterium RIFOXYD1_FULL_41_10</name>
    <dbReference type="NCBI Taxonomy" id="1797801"/>
    <lineage>
        <taxon>Bacteria</taxon>
        <taxon>Candidatus Daviesiibacteriota</taxon>
    </lineage>
</organism>
<sequence length="94" mass="10707">MSHMSNWKVLEKELLTDPTTKKEFDKLAPRYAVISQLINARIKNKMTQMDVAKKIGTKQSAIARLESGNINPSLEFLQRIAQVMGYKLTINLSK</sequence>
<evidence type="ECO:0000313" key="3">
    <source>
        <dbReference type="Proteomes" id="UP000177135"/>
    </source>
</evidence>
<dbReference type="GO" id="GO:0003677">
    <property type="term" value="F:DNA binding"/>
    <property type="evidence" value="ECO:0007669"/>
    <property type="project" value="InterPro"/>
</dbReference>
<proteinExistence type="predicted"/>
<feature type="domain" description="HTH cro/C1-type" evidence="1">
    <location>
        <begin position="37"/>
        <end position="91"/>
    </location>
</feature>
<evidence type="ECO:0000313" key="2">
    <source>
        <dbReference type="EMBL" id="OGE71001.1"/>
    </source>
</evidence>
<dbReference type="AlphaFoldDB" id="A0A1F5N070"/>
<dbReference type="SUPFAM" id="SSF47413">
    <property type="entry name" value="lambda repressor-like DNA-binding domains"/>
    <property type="match status" value="1"/>
</dbReference>
<dbReference type="InterPro" id="IPR001387">
    <property type="entry name" value="Cro/C1-type_HTH"/>
</dbReference>